<comment type="caution">
    <text evidence="1">The sequence shown here is derived from an EMBL/GenBank/DDBJ whole genome shotgun (WGS) entry which is preliminary data.</text>
</comment>
<organism evidence="1 2">
    <name type="scientific">Pyropia yezoensis</name>
    <name type="common">Susabi-nori</name>
    <name type="synonym">Porphyra yezoensis</name>
    <dbReference type="NCBI Taxonomy" id="2788"/>
    <lineage>
        <taxon>Eukaryota</taxon>
        <taxon>Rhodophyta</taxon>
        <taxon>Bangiophyceae</taxon>
        <taxon>Bangiales</taxon>
        <taxon>Bangiaceae</taxon>
        <taxon>Pyropia</taxon>
    </lineage>
</organism>
<evidence type="ECO:0000313" key="1">
    <source>
        <dbReference type="EMBL" id="KAK1858273.1"/>
    </source>
</evidence>
<protein>
    <submittedName>
        <fullName evidence="1">Uncharacterized protein</fullName>
    </submittedName>
</protein>
<accession>A0ACC3BL13</accession>
<evidence type="ECO:0000313" key="2">
    <source>
        <dbReference type="Proteomes" id="UP000798662"/>
    </source>
</evidence>
<sequence length="643" mass="69187">MSSFLCGRQLAVPGPRRGRVSRLRTSGVPWLWCVLLLLACCVLLLVTGGDAGGKAKKQRKRKGRGGKTGVKLTPTPSPTKTSDVMVPAPSAEAPKYTAPRSTEPTMASQSTEPAVASQSTEPAVASQSTEPAVASQSTEPAVASQSTQAGTPTPQADAQSPQLVVAEPVPLEAAVSLEDTAVLVDEFFSKHALVVRTLGGMARTLERCQSGKGRTSAVKDVQQQLNPSFTLDALLTTINAIRVMVDALVGSGQCSTFFHRVPTGSTWVVYCWTGLLVTYHEPATFVIPHVLLGWPLPARPARPGWDWLALDPLPPLTRRQRTVPVEGADFDVRDKQRIRHKKAKELAKARGKVVKEYAKAVRKAQQLQDKAIKQFLGVNPEKETADEYEGLVELAEEALDAAAEGAKEDLKHARLVAGQMRDDAEDSSNGAQTKANKDAVAWIRAAEAAYKDALARAQKAYEAAEADADRWRKKAIREVMTAAKATRAAAYAEAQAMEARARTAMDEAIAELEFEYKDAILPPTSLRMSVDNAAASTPPLDGPTASRVTLDFDFAPVEPDEVTDLGLVPAQPGFFFEAPSSTTDVKAFTELSFQEQYMPYGYGLPFDSDVCANALHSGDLCTYACCESRMLGTASCEPTAMCY</sequence>
<dbReference type="EMBL" id="CM020618">
    <property type="protein sequence ID" value="KAK1858273.1"/>
    <property type="molecule type" value="Genomic_DNA"/>
</dbReference>
<proteinExistence type="predicted"/>
<gene>
    <name evidence="1" type="ORF">I4F81_000883</name>
</gene>
<reference evidence="1" key="1">
    <citation type="submission" date="2019-11" db="EMBL/GenBank/DDBJ databases">
        <title>Nori genome reveals adaptations in red seaweeds to the harsh intertidal environment.</title>
        <authorList>
            <person name="Wang D."/>
            <person name="Mao Y."/>
        </authorList>
    </citation>
    <scope>NUCLEOTIDE SEQUENCE</scope>
    <source>
        <tissue evidence="1">Gametophyte</tissue>
    </source>
</reference>
<dbReference type="Proteomes" id="UP000798662">
    <property type="component" value="Chromosome 1"/>
</dbReference>
<keyword evidence="2" id="KW-1185">Reference proteome</keyword>
<name>A0ACC3BL13_PYRYE</name>